<dbReference type="Proteomes" id="UP001500842">
    <property type="component" value="Unassembled WGS sequence"/>
</dbReference>
<name>A0ABN1ZV81_9ACTN</name>
<accession>A0ABN1ZV81</accession>
<keyword evidence="2" id="KW-0472">Membrane</keyword>
<sequence>MRARTVLAALTVAGAALTSGAAPARADDTGPTAAMSYDCRLSAGWGAQAGELEVHLDAVPAAVAPGEEVSLAGHLVLRFPDSAALQSQLTLARTVELTATSFGLTASAGASTRLLAPTRIDGDRVKVGAPLTVEADFTLPGFVVPTGATGDLVVSLPVGAATPNTVTASPADVAFSGVLAHDGLVTTRNLSCWTTGDVALPVLARIPVRRAAAVPAPGAAQPGADATPAPSAAAAAPPPAAAPLAVAPAVDPAAAPQPADAVPAAAVPGQEARPEAAIPPRTRDGRIFVPAWALALAGLPLPALAVGYALVLRGRLRRARTAAATVAAA</sequence>
<keyword evidence="5" id="KW-1185">Reference proteome</keyword>
<feature type="signal peptide" evidence="3">
    <location>
        <begin position="1"/>
        <end position="26"/>
    </location>
</feature>
<dbReference type="EMBL" id="BAAAOR010000004">
    <property type="protein sequence ID" value="GAA1505180.1"/>
    <property type="molecule type" value="Genomic_DNA"/>
</dbReference>
<feature type="transmembrane region" description="Helical" evidence="2">
    <location>
        <begin position="287"/>
        <end position="311"/>
    </location>
</feature>
<evidence type="ECO:0000256" key="3">
    <source>
        <dbReference type="SAM" id="SignalP"/>
    </source>
</evidence>
<keyword evidence="2" id="KW-0812">Transmembrane</keyword>
<dbReference type="RefSeq" id="WP_344111032.1">
    <property type="nucleotide sequence ID" value="NZ_BAAAOR010000004.1"/>
</dbReference>
<reference evidence="4 5" key="1">
    <citation type="journal article" date="2019" name="Int. J. Syst. Evol. Microbiol.">
        <title>The Global Catalogue of Microorganisms (GCM) 10K type strain sequencing project: providing services to taxonomists for standard genome sequencing and annotation.</title>
        <authorList>
            <consortium name="The Broad Institute Genomics Platform"/>
            <consortium name="The Broad Institute Genome Sequencing Center for Infectious Disease"/>
            <person name="Wu L."/>
            <person name="Ma J."/>
        </authorList>
    </citation>
    <scope>NUCLEOTIDE SEQUENCE [LARGE SCALE GENOMIC DNA]</scope>
    <source>
        <strain evidence="4 5">JCM 14942</strain>
    </source>
</reference>
<protein>
    <submittedName>
        <fullName evidence="4">Uncharacterized protein</fullName>
    </submittedName>
</protein>
<evidence type="ECO:0000256" key="2">
    <source>
        <dbReference type="SAM" id="Phobius"/>
    </source>
</evidence>
<evidence type="ECO:0000313" key="4">
    <source>
        <dbReference type="EMBL" id="GAA1505180.1"/>
    </source>
</evidence>
<feature type="region of interest" description="Disordered" evidence="1">
    <location>
        <begin position="260"/>
        <end position="279"/>
    </location>
</feature>
<gene>
    <name evidence="4" type="ORF">GCM10009788_05950</name>
</gene>
<feature type="chain" id="PRO_5046334413" evidence="3">
    <location>
        <begin position="27"/>
        <end position="329"/>
    </location>
</feature>
<feature type="compositionally biased region" description="Low complexity" evidence="1">
    <location>
        <begin position="217"/>
        <end position="235"/>
    </location>
</feature>
<comment type="caution">
    <text evidence="4">The sequence shown here is derived from an EMBL/GenBank/DDBJ whole genome shotgun (WGS) entry which is preliminary data.</text>
</comment>
<proteinExistence type="predicted"/>
<evidence type="ECO:0000256" key="1">
    <source>
        <dbReference type="SAM" id="MobiDB-lite"/>
    </source>
</evidence>
<evidence type="ECO:0000313" key="5">
    <source>
        <dbReference type="Proteomes" id="UP001500842"/>
    </source>
</evidence>
<keyword evidence="2" id="KW-1133">Transmembrane helix</keyword>
<keyword evidence="3" id="KW-0732">Signal</keyword>
<organism evidence="4 5">
    <name type="scientific">Nocardioides humi</name>
    <dbReference type="NCBI Taxonomy" id="449461"/>
    <lineage>
        <taxon>Bacteria</taxon>
        <taxon>Bacillati</taxon>
        <taxon>Actinomycetota</taxon>
        <taxon>Actinomycetes</taxon>
        <taxon>Propionibacteriales</taxon>
        <taxon>Nocardioidaceae</taxon>
        <taxon>Nocardioides</taxon>
    </lineage>
</organism>
<feature type="region of interest" description="Disordered" evidence="1">
    <location>
        <begin position="217"/>
        <end position="237"/>
    </location>
</feature>